<organism evidence="2 3">
    <name type="scientific">Rubinisphaera brasiliensis (strain ATCC 49424 / DSM 5305 / JCM 21570 / IAM 15109 / NBRC 103401 / IFAM 1448)</name>
    <name type="common">Planctomyces brasiliensis</name>
    <dbReference type="NCBI Taxonomy" id="756272"/>
    <lineage>
        <taxon>Bacteria</taxon>
        <taxon>Pseudomonadati</taxon>
        <taxon>Planctomycetota</taxon>
        <taxon>Planctomycetia</taxon>
        <taxon>Planctomycetales</taxon>
        <taxon>Planctomycetaceae</taxon>
        <taxon>Rubinisphaera</taxon>
    </lineage>
</organism>
<dbReference type="Proteomes" id="UP000006860">
    <property type="component" value="Chromosome"/>
</dbReference>
<dbReference type="STRING" id="756272.Plabr_1839"/>
<protein>
    <submittedName>
        <fullName evidence="2">Uncharacterized protein</fullName>
    </submittedName>
</protein>
<name>F0SGA7_RUBBR</name>
<feature type="region of interest" description="Disordered" evidence="1">
    <location>
        <begin position="254"/>
        <end position="323"/>
    </location>
</feature>
<keyword evidence="3" id="KW-1185">Reference proteome</keyword>
<evidence type="ECO:0000313" key="3">
    <source>
        <dbReference type="Proteomes" id="UP000006860"/>
    </source>
</evidence>
<dbReference type="Pfam" id="PF20360">
    <property type="entry name" value="DUF6655"/>
    <property type="match status" value="1"/>
</dbReference>
<gene>
    <name evidence="2" type="ordered locus">Plabr_1839</name>
</gene>
<dbReference type="EMBL" id="CP002546">
    <property type="protein sequence ID" value="ADY59449.1"/>
    <property type="molecule type" value="Genomic_DNA"/>
</dbReference>
<sequence length="323" mass="34723">MLSCLAAEALVSQFFVTFLQTWFGVAGSLIDLNAGYAVKGRTSILVPGLAMLVLEYAPVRQRSLLMPNIYRFLATTALLALAGCSSTTTSNTSRSGTEQLLVSNAIDQTLNKVDFSVFAGHKVYLEEKYLEAVDKPYIVGSLRHRLLQNGAQLVSAADKSQIVIEPRSGGVGTHSASTFVGVPEIVLPGMLTLPETRLIEKKNQKGIAKIGLVAYETETGRSLGSGGLALSESDDSNWYFVGIGPYQNGSIREEVKQAKKQRPAKTSSRPNYSSTVAFSEPVGTPNSLHKPGQVRLTAGEEETKEVPAKNASADKNGSPEWVR</sequence>
<reference evidence="3" key="1">
    <citation type="submission" date="2011-02" db="EMBL/GenBank/DDBJ databases">
        <title>The complete genome of Planctomyces brasiliensis DSM 5305.</title>
        <authorList>
            <person name="Lucas S."/>
            <person name="Copeland A."/>
            <person name="Lapidus A."/>
            <person name="Bruce D."/>
            <person name="Goodwin L."/>
            <person name="Pitluck S."/>
            <person name="Kyrpides N."/>
            <person name="Mavromatis K."/>
            <person name="Pagani I."/>
            <person name="Ivanova N."/>
            <person name="Ovchinnikova G."/>
            <person name="Lu M."/>
            <person name="Detter J.C."/>
            <person name="Han C."/>
            <person name="Land M."/>
            <person name="Hauser L."/>
            <person name="Markowitz V."/>
            <person name="Cheng J.-F."/>
            <person name="Hugenholtz P."/>
            <person name="Woyke T."/>
            <person name="Wu D."/>
            <person name="Tindall B."/>
            <person name="Pomrenke H.G."/>
            <person name="Brambilla E."/>
            <person name="Klenk H.-P."/>
            <person name="Eisen J.A."/>
        </authorList>
    </citation>
    <scope>NUCLEOTIDE SEQUENCE [LARGE SCALE GENOMIC DNA]</scope>
    <source>
        <strain evidence="3">ATCC 49424 / DSM 5305 / JCM 21570 / NBRC 103401 / IFAM 1448</strain>
    </source>
</reference>
<feature type="compositionally biased region" description="Polar residues" evidence="1">
    <location>
        <begin position="264"/>
        <end position="277"/>
    </location>
</feature>
<evidence type="ECO:0000256" key="1">
    <source>
        <dbReference type="SAM" id="MobiDB-lite"/>
    </source>
</evidence>
<accession>F0SGA7</accession>
<proteinExistence type="predicted"/>
<dbReference type="AlphaFoldDB" id="F0SGA7"/>
<dbReference type="HOGENOM" id="CLU_860204_0_0_0"/>
<dbReference type="eggNOG" id="ENOG5032HQG">
    <property type="taxonomic scope" value="Bacteria"/>
</dbReference>
<dbReference type="KEGG" id="pbs:Plabr_1839"/>
<evidence type="ECO:0000313" key="2">
    <source>
        <dbReference type="EMBL" id="ADY59449.1"/>
    </source>
</evidence>
<dbReference type="InterPro" id="IPR046596">
    <property type="entry name" value="DUF6655"/>
</dbReference>